<keyword evidence="3" id="KW-1185">Reference proteome</keyword>
<dbReference type="EMBL" id="KI630171">
    <property type="protein sequence ID" value="EYU46699.1"/>
    <property type="molecule type" value="Genomic_DNA"/>
</dbReference>
<dbReference type="PANTHER" id="PTHR35686:SF1">
    <property type="entry name" value="KINETOCHORE PROTEIN"/>
    <property type="match status" value="1"/>
</dbReference>
<dbReference type="STRING" id="4155.A0A022S2X1"/>
<reference evidence="2 3" key="1">
    <citation type="journal article" date="2013" name="Proc. Natl. Acad. Sci. U.S.A.">
        <title>Fine-scale variation in meiotic recombination in Mimulus inferred from population shotgun sequencing.</title>
        <authorList>
            <person name="Hellsten U."/>
            <person name="Wright K.M."/>
            <person name="Jenkins J."/>
            <person name="Shu S."/>
            <person name="Yuan Y."/>
            <person name="Wessler S.R."/>
            <person name="Schmutz J."/>
            <person name="Willis J.H."/>
            <person name="Rokhsar D.S."/>
        </authorList>
    </citation>
    <scope>NUCLEOTIDE SEQUENCE [LARGE SCALE GENOMIC DNA]</scope>
    <source>
        <strain evidence="3">cv. DUN x IM62</strain>
    </source>
</reference>
<dbReference type="AlphaFoldDB" id="A0A022S2X1"/>
<evidence type="ECO:0000313" key="3">
    <source>
        <dbReference type="Proteomes" id="UP000030748"/>
    </source>
</evidence>
<dbReference type="PANTHER" id="PTHR35686">
    <property type="entry name" value="KINETOCHORE PROTEIN"/>
    <property type="match status" value="1"/>
</dbReference>
<organism evidence="2 3">
    <name type="scientific">Erythranthe guttata</name>
    <name type="common">Yellow monkey flower</name>
    <name type="synonym">Mimulus guttatus</name>
    <dbReference type="NCBI Taxonomy" id="4155"/>
    <lineage>
        <taxon>Eukaryota</taxon>
        <taxon>Viridiplantae</taxon>
        <taxon>Streptophyta</taxon>
        <taxon>Embryophyta</taxon>
        <taxon>Tracheophyta</taxon>
        <taxon>Spermatophyta</taxon>
        <taxon>Magnoliopsida</taxon>
        <taxon>eudicotyledons</taxon>
        <taxon>Gunneridae</taxon>
        <taxon>Pentapetalae</taxon>
        <taxon>asterids</taxon>
        <taxon>lamiids</taxon>
        <taxon>Lamiales</taxon>
        <taxon>Phrymaceae</taxon>
        <taxon>Erythranthe</taxon>
    </lineage>
</organism>
<dbReference type="Proteomes" id="UP000030748">
    <property type="component" value="Unassembled WGS sequence"/>
</dbReference>
<gene>
    <name evidence="2" type="ORF">MIMGU_mgv1a014079mg</name>
</gene>
<evidence type="ECO:0000313" key="2">
    <source>
        <dbReference type="EMBL" id="EYU46699.1"/>
    </source>
</evidence>
<accession>A0A022S2X1</accession>
<dbReference type="eggNOG" id="ENOG502RYMT">
    <property type="taxonomic scope" value="Eukaryota"/>
</dbReference>
<evidence type="ECO:0000256" key="1">
    <source>
        <dbReference type="SAM" id="MobiDB-lite"/>
    </source>
</evidence>
<protein>
    <submittedName>
        <fullName evidence="2">Uncharacterized protein</fullName>
    </submittedName>
</protein>
<feature type="region of interest" description="Disordered" evidence="1">
    <location>
        <begin position="1"/>
        <end position="33"/>
    </location>
</feature>
<sequence>MNPLGDRNLDDNDLLETFDDVPPFPSDDEENPQSLKSIIPRSMADQFHEAFGVASVIDEIPREAFPQHSCGGLHKRLLQVMQSEKEGDLDYLKNISAETGFKDERMCITVRILSRSLEAKLIVCSCTCVGDGKNSYWENNLKLRTNDSARTLTIIFNPRRCGDVELEVDNLICVRPPWKEVQAIGKDEVIILCSYFAQLQP</sequence>
<name>A0A022S2X1_ERYGU</name>
<proteinExistence type="predicted"/>